<gene>
    <name evidence="1" type="ORF">AAA083_03930</name>
</gene>
<proteinExistence type="predicted"/>
<accession>A0ABV1JAL0</accession>
<dbReference type="EMBL" id="JBBNOP010000002">
    <property type="protein sequence ID" value="MEQ3362124.1"/>
    <property type="molecule type" value="Genomic_DNA"/>
</dbReference>
<dbReference type="InterPro" id="IPR050490">
    <property type="entry name" value="Bact_solute-bd_prot1"/>
</dbReference>
<evidence type="ECO:0000313" key="1">
    <source>
        <dbReference type="EMBL" id="MEQ3362124.1"/>
    </source>
</evidence>
<dbReference type="Pfam" id="PF13416">
    <property type="entry name" value="SBP_bac_8"/>
    <property type="match status" value="1"/>
</dbReference>
<dbReference type="PANTHER" id="PTHR43649">
    <property type="entry name" value="ARABINOSE-BINDING PROTEIN-RELATED"/>
    <property type="match status" value="1"/>
</dbReference>
<evidence type="ECO:0000313" key="2">
    <source>
        <dbReference type="Proteomes" id="UP001487305"/>
    </source>
</evidence>
<dbReference type="Proteomes" id="UP001487305">
    <property type="component" value="Unassembled WGS sequence"/>
</dbReference>
<comment type="caution">
    <text evidence="1">The sequence shown here is derived from an EMBL/GenBank/DDBJ whole genome shotgun (WGS) entry which is preliminary data.</text>
</comment>
<keyword evidence="2" id="KW-1185">Reference proteome</keyword>
<dbReference type="InterPro" id="IPR006059">
    <property type="entry name" value="SBP"/>
</dbReference>
<dbReference type="SUPFAM" id="SSF53850">
    <property type="entry name" value="Periplasmic binding protein-like II"/>
    <property type="match status" value="1"/>
</dbReference>
<dbReference type="PANTHER" id="PTHR43649:SF12">
    <property type="entry name" value="DIACETYLCHITOBIOSE BINDING PROTEIN DASA"/>
    <property type="match status" value="1"/>
</dbReference>
<dbReference type="Gene3D" id="3.40.190.10">
    <property type="entry name" value="Periplasmic binding protein-like II"/>
    <property type="match status" value="2"/>
</dbReference>
<reference evidence="1 2" key="1">
    <citation type="submission" date="2024-04" db="EMBL/GenBank/DDBJ databases">
        <title>Human intestinal bacterial collection.</title>
        <authorList>
            <person name="Pauvert C."/>
            <person name="Hitch T.C.A."/>
            <person name="Clavel T."/>
        </authorList>
    </citation>
    <scope>NUCLEOTIDE SEQUENCE [LARGE SCALE GENOMIC DNA]</scope>
    <source>
        <strain evidence="1 2">CLA-KB-H42</strain>
    </source>
</reference>
<name>A0ABV1JAL0_9ACTN</name>
<organism evidence="1 2">
    <name type="scientific">Raoultibacter massiliensis</name>
    <dbReference type="NCBI Taxonomy" id="1852371"/>
    <lineage>
        <taxon>Bacteria</taxon>
        <taxon>Bacillati</taxon>
        <taxon>Actinomycetota</taxon>
        <taxon>Coriobacteriia</taxon>
        <taxon>Eggerthellales</taxon>
        <taxon>Eggerthellaceae</taxon>
        <taxon>Raoultibacter</taxon>
    </lineage>
</organism>
<dbReference type="RefSeq" id="WP_245874285.1">
    <property type="nucleotide sequence ID" value="NZ_JBBNOP010000002.1"/>
</dbReference>
<protein>
    <submittedName>
        <fullName evidence="1">Extracellular solute-binding protein</fullName>
    </submittedName>
</protein>
<sequence>MKKAARRLDVSVDSGFRPRSSMLTRRSFAMLACAALASGCFPSLSGCSSGKNVVVDAPEVEEAAVRLTFFGFKYESLNVVAIEGILRAYMDAHADVSIVYEGVKSRPYFDALGKRLSSGFGDDVFMVDHDTALAFEEAGYLADLSDLPTIDLMSDLALGQMRSEGVIDYVPTSISAFGLYCNTDLLASYGIDVPETLPQFERACEAFAAAGVVPLVANNDISLKTVAIACGLASVYASDGEAAIASFNDDPALLASALRKGFDVVERIVANGWVDAPLALETEKTADDLEQFATGAFPFMLTGAWAAARMRDLAPELAFEVHPYPVLDDRSVLVVNVDTRVSVNADSPHVDEAKDFVSFFTQPDSIESFAGSQCSFSPLKGNAAPGEPSVQPLAAAFSQGGAVIASDDNLRFPIWENARQCVVAMLGGATAQEAEAMLLSLITAETGDAS</sequence>